<gene>
    <name evidence="1" type="ORF">HPB52_021585</name>
</gene>
<keyword evidence="2" id="KW-1185">Reference proteome</keyword>
<comment type="caution">
    <text evidence="1">The sequence shown here is derived from an EMBL/GenBank/DDBJ whole genome shotgun (WGS) entry which is preliminary data.</text>
</comment>
<reference evidence="1" key="2">
    <citation type="submission" date="2021-09" db="EMBL/GenBank/DDBJ databases">
        <authorList>
            <person name="Jia N."/>
            <person name="Wang J."/>
            <person name="Shi W."/>
            <person name="Du L."/>
            <person name="Sun Y."/>
            <person name="Zhan W."/>
            <person name="Jiang J."/>
            <person name="Wang Q."/>
            <person name="Zhang B."/>
            <person name="Ji P."/>
            <person name="Sakyi L.B."/>
            <person name="Cui X."/>
            <person name="Yuan T."/>
            <person name="Jiang B."/>
            <person name="Yang W."/>
            <person name="Lam T.T.-Y."/>
            <person name="Chang Q."/>
            <person name="Ding S."/>
            <person name="Wang X."/>
            <person name="Zhu J."/>
            <person name="Ruan X."/>
            <person name="Zhao L."/>
            <person name="Wei J."/>
            <person name="Que T."/>
            <person name="Du C."/>
            <person name="Cheng J."/>
            <person name="Dai P."/>
            <person name="Han X."/>
            <person name="Huang E."/>
            <person name="Gao Y."/>
            <person name="Liu J."/>
            <person name="Shao H."/>
            <person name="Ye R."/>
            <person name="Li L."/>
            <person name="Wei W."/>
            <person name="Wang X."/>
            <person name="Wang C."/>
            <person name="Huo Q."/>
            <person name="Li W."/>
            <person name="Guo W."/>
            <person name="Chen H."/>
            <person name="Chen S."/>
            <person name="Zhou L."/>
            <person name="Zhou L."/>
            <person name="Ni X."/>
            <person name="Tian J."/>
            <person name="Zhou Y."/>
            <person name="Sheng Y."/>
            <person name="Liu T."/>
            <person name="Pan Y."/>
            <person name="Xia L."/>
            <person name="Li J."/>
            <person name="Zhao F."/>
            <person name="Cao W."/>
        </authorList>
    </citation>
    <scope>NUCLEOTIDE SEQUENCE</scope>
    <source>
        <strain evidence="1">Rsan-2018</strain>
        <tissue evidence="1">Larvae</tissue>
    </source>
</reference>
<dbReference type="AlphaFoldDB" id="A0A9D4T4N9"/>
<accession>A0A9D4T4N9</accession>
<dbReference type="Proteomes" id="UP000821837">
    <property type="component" value="Unassembled WGS sequence"/>
</dbReference>
<name>A0A9D4T4N9_RHISA</name>
<organism evidence="1 2">
    <name type="scientific">Rhipicephalus sanguineus</name>
    <name type="common">Brown dog tick</name>
    <name type="synonym">Ixodes sanguineus</name>
    <dbReference type="NCBI Taxonomy" id="34632"/>
    <lineage>
        <taxon>Eukaryota</taxon>
        <taxon>Metazoa</taxon>
        <taxon>Ecdysozoa</taxon>
        <taxon>Arthropoda</taxon>
        <taxon>Chelicerata</taxon>
        <taxon>Arachnida</taxon>
        <taxon>Acari</taxon>
        <taxon>Parasitiformes</taxon>
        <taxon>Ixodida</taxon>
        <taxon>Ixodoidea</taxon>
        <taxon>Ixodidae</taxon>
        <taxon>Rhipicephalinae</taxon>
        <taxon>Rhipicephalus</taxon>
        <taxon>Rhipicephalus</taxon>
    </lineage>
</organism>
<dbReference type="EMBL" id="JABSTV010001248">
    <property type="protein sequence ID" value="KAH7969703.1"/>
    <property type="molecule type" value="Genomic_DNA"/>
</dbReference>
<evidence type="ECO:0000313" key="1">
    <source>
        <dbReference type="EMBL" id="KAH7969703.1"/>
    </source>
</evidence>
<protein>
    <submittedName>
        <fullName evidence="1">Uncharacterized protein</fullName>
    </submittedName>
</protein>
<reference evidence="1" key="1">
    <citation type="journal article" date="2020" name="Cell">
        <title>Large-Scale Comparative Analyses of Tick Genomes Elucidate Their Genetic Diversity and Vector Capacities.</title>
        <authorList>
            <consortium name="Tick Genome and Microbiome Consortium (TIGMIC)"/>
            <person name="Jia N."/>
            <person name="Wang J."/>
            <person name="Shi W."/>
            <person name="Du L."/>
            <person name="Sun Y."/>
            <person name="Zhan W."/>
            <person name="Jiang J.F."/>
            <person name="Wang Q."/>
            <person name="Zhang B."/>
            <person name="Ji P."/>
            <person name="Bell-Sakyi L."/>
            <person name="Cui X.M."/>
            <person name="Yuan T.T."/>
            <person name="Jiang B.G."/>
            <person name="Yang W.F."/>
            <person name="Lam T.T."/>
            <person name="Chang Q.C."/>
            <person name="Ding S.J."/>
            <person name="Wang X.J."/>
            <person name="Zhu J.G."/>
            <person name="Ruan X.D."/>
            <person name="Zhao L."/>
            <person name="Wei J.T."/>
            <person name="Ye R.Z."/>
            <person name="Que T.C."/>
            <person name="Du C.H."/>
            <person name="Zhou Y.H."/>
            <person name="Cheng J.X."/>
            <person name="Dai P.F."/>
            <person name="Guo W.B."/>
            <person name="Han X.H."/>
            <person name="Huang E.J."/>
            <person name="Li L.F."/>
            <person name="Wei W."/>
            <person name="Gao Y.C."/>
            <person name="Liu J.Z."/>
            <person name="Shao H.Z."/>
            <person name="Wang X."/>
            <person name="Wang C.C."/>
            <person name="Yang T.C."/>
            <person name="Huo Q.B."/>
            <person name="Li W."/>
            <person name="Chen H.Y."/>
            <person name="Chen S.E."/>
            <person name="Zhou L.G."/>
            <person name="Ni X.B."/>
            <person name="Tian J.H."/>
            <person name="Sheng Y."/>
            <person name="Liu T."/>
            <person name="Pan Y.S."/>
            <person name="Xia L.Y."/>
            <person name="Li J."/>
            <person name="Zhao F."/>
            <person name="Cao W.C."/>
        </authorList>
    </citation>
    <scope>NUCLEOTIDE SEQUENCE</scope>
    <source>
        <strain evidence="1">Rsan-2018</strain>
    </source>
</reference>
<evidence type="ECO:0000313" key="2">
    <source>
        <dbReference type="Proteomes" id="UP000821837"/>
    </source>
</evidence>
<sequence length="151" mass="16913">MAEIQLHLHQRAFKPADGCAENVLLLQTIMDEARHNLVPLATASVDVAKAFDNAAVPTNYTMVQASRQAERLAHFEGEEPWNSKDQPELLCCHGSSYYVVPWNLGKESVETLIDVGLGRHDLKIMAIRCLQGGLRAFHVNERTTAMRPRHL</sequence>
<proteinExistence type="predicted"/>